<organism evidence="5 6">
    <name type="scientific">Variovorax terrae</name>
    <dbReference type="NCBI Taxonomy" id="2923278"/>
    <lineage>
        <taxon>Bacteria</taxon>
        <taxon>Pseudomonadati</taxon>
        <taxon>Pseudomonadota</taxon>
        <taxon>Betaproteobacteria</taxon>
        <taxon>Burkholderiales</taxon>
        <taxon>Comamonadaceae</taxon>
        <taxon>Variovorax</taxon>
    </lineage>
</organism>
<dbReference type="EMBL" id="JALGBI010000001">
    <property type="protein sequence ID" value="MCJ0762617.1"/>
    <property type="molecule type" value="Genomic_DNA"/>
</dbReference>
<dbReference type="PANTHER" id="PTHR46796">
    <property type="entry name" value="HTH-TYPE TRANSCRIPTIONAL ACTIVATOR RHAS-RELATED"/>
    <property type="match status" value="1"/>
</dbReference>
<dbReference type="GO" id="GO:0043565">
    <property type="term" value="F:sequence-specific DNA binding"/>
    <property type="evidence" value="ECO:0007669"/>
    <property type="project" value="InterPro"/>
</dbReference>
<sequence length="351" mass="38133">MTATRQLGPLVNRLPHTRSHAGVPGQLHTFSTGPIPHRERFEAVRAAHLGRMTLQRPDEGRERPFDLHIQRILGLDTHLMENISDGLIAERTPAQAARDGVDYLSINLITQGSGCVVEHQGQVQRLRAGMGYFVDSAEPIRFHMPRHSTLSLFLPRERVIEALGQVPRQVPAQGLLASGVGAALRAQMRAIAANARRMAPEERIVLISACTDVALLALRSASEAHRAAPQHTGLYHAACQLIEARCADPALTPDALAQALGCSRATLYRAFRLHGDEGKGEGITQRIWEARLEAAARLLASPANARLSLAGIALRCGFLDASGFSHMFRRRYGMAPREARACGSQGLFTGA</sequence>
<protein>
    <submittedName>
        <fullName evidence="5">Helix-turn-helix domain-containing protein</fullName>
    </submittedName>
</protein>
<dbReference type="InterPro" id="IPR009057">
    <property type="entry name" value="Homeodomain-like_sf"/>
</dbReference>
<dbReference type="PANTHER" id="PTHR46796:SF6">
    <property type="entry name" value="ARAC SUBFAMILY"/>
    <property type="match status" value="1"/>
</dbReference>
<feature type="domain" description="HTH araC/xylS-type" evidence="4">
    <location>
        <begin position="236"/>
        <end position="342"/>
    </location>
</feature>
<evidence type="ECO:0000313" key="5">
    <source>
        <dbReference type="EMBL" id="MCJ0762617.1"/>
    </source>
</evidence>
<dbReference type="InterPro" id="IPR018062">
    <property type="entry name" value="HTH_AraC-typ_CS"/>
</dbReference>
<dbReference type="SUPFAM" id="SSF46689">
    <property type="entry name" value="Homeodomain-like"/>
    <property type="match status" value="1"/>
</dbReference>
<gene>
    <name evidence="5" type="ORF">MMF98_05265</name>
</gene>
<dbReference type="Proteomes" id="UP001139447">
    <property type="component" value="Unassembled WGS sequence"/>
</dbReference>
<name>A0A9X1VVG2_9BURK</name>
<dbReference type="Pfam" id="PF14525">
    <property type="entry name" value="AraC_binding_2"/>
    <property type="match status" value="1"/>
</dbReference>
<keyword evidence="6" id="KW-1185">Reference proteome</keyword>
<evidence type="ECO:0000256" key="2">
    <source>
        <dbReference type="ARBA" id="ARBA00023125"/>
    </source>
</evidence>
<dbReference type="Gene3D" id="1.10.10.60">
    <property type="entry name" value="Homeodomain-like"/>
    <property type="match status" value="1"/>
</dbReference>
<dbReference type="RefSeq" id="WP_243305033.1">
    <property type="nucleotide sequence ID" value="NZ_JALGBI010000001.1"/>
</dbReference>
<evidence type="ECO:0000256" key="1">
    <source>
        <dbReference type="ARBA" id="ARBA00023015"/>
    </source>
</evidence>
<keyword evidence="3" id="KW-0804">Transcription</keyword>
<evidence type="ECO:0000259" key="4">
    <source>
        <dbReference type="PROSITE" id="PS01124"/>
    </source>
</evidence>
<comment type="caution">
    <text evidence="5">The sequence shown here is derived from an EMBL/GenBank/DDBJ whole genome shotgun (WGS) entry which is preliminary data.</text>
</comment>
<proteinExistence type="predicted"/>
<dbReference type="GO" id="GO:0003700">
    <property type="term" value="F:DNA-binding transcription factor activity"/>
    <property type="evidence" value="ECO:0007669"/>
    <property type="project" value="InterPro"/>
</dbReference>
<evidence type="ECO:0000313" key="6">
    <source>
        <dbReference type="Proteomes" id="UP001139447"/>
    </source>
</evidence>
<dbReference type="Pfam" id="PF12833">
    <property type="entry name" value="HTH_18"/>
    <property type="match status" value="1"/>
</dbReference>
<dbReference type="PROSITE" id="PS00041">
    <property type="entry name" value="HTH_ARAC_FAMILY_1"/>
    <property type="match status" value="1"/>
</dbReference>
<dbReference type="InterPro" id="IPR035418">
    <property type="entry name" value="AraC-bd_2"/>
</dbReference>
<dbReference type="AlphaFoldDB" id="A0A9X1VVG2"/>
<dbReference type="PROSITE" id="PS01124">
    <property type="entry name" value="HTH_ARAC_FAMILY_2"/>
    <property type="match status" value="1"/>
</dbReference>
<dbReference type="InterPro" id="IPR050204">
    <property type="entry name" value="AraC_XylS_family_regulators"/>
</dbReference>
<accession>A0A9X1VVG2</accession>
<reference evidence="5" key="1">
    <citation type="submission" date="2022-03" db="EMBL/GenBank/DDBJ databases">
        <authorList>
            <person name="Woo C.Y."/>
        </authorList>
    </citation>
    <scope>NUCLEOTIDE SEQUENCE</scope>
    <source>
        <strain evidence="5">CYS-02</strain>
    </source>
</reference>
<keyword evidence="1" id="KW-0805">Transcription regulation</keyword>
<dbReference type="SMART" id="SM00342">
    <property type="entry name" value="HTH_ARAC"/>
    <property type="match status" value="1"/>
</dbReference>
<dbReference type="InterPro" id="IPR018060">
    <property type="entry name" value="HTH_AraC"/>
</dbReference>
<keyword evidence="2" id="KW-0238">DNA-binding</keyword>
<evidence type="ECO:0000256" key="3">
    <source>
        <dbReference type="ARBA" id="ARBA00023163"/>
    </source>
</evidence>